<accession>A5I5K7</accession>
<name>A5I5K7_CLOBH</name>
<feature type="transmembrane region" description="Helical" evidence="1">
    <location>
        <begin position="6"/>
        <end position="28"/>
    </location>
</feature>
<evidence type="ECO:0000256" key="1">
    <source>
        <dbReference type="SAM" id="Phobius"/>
    </source>
</evidence>
<sequence>MSILGYILAQYILIIILIIAIGYFLYLIRNKSEDYLEDYYGLSDIIINTDCKDEKSRENIKIILRAIGFSVYEVEKDFKNQSNEIKEDKALEKTEHLLKEYKFKGKINEDTLRYLIRINCALMNEIFK</sequence>
<keyword evidence="1" id="KW-1133">Transmembrane helix</keyword>
<keyword evidence="1" id="KW-0472">Membrane</keyword>
<dbReference type="HOGENOM" id="CLU_161218_0_0_9"/>
<dbReference type="EMBL" id="AM412317">
    <property type="protein sequence ID" value="CAL84334.1"/>
    <property type="molecule type" value="Genomic_DNA"/>
</dbReference>
<evidence type="ECO:0000313" key="3">
    <source>
        <dbReference type="Proteomes" id="UP000001986"/>
    </source>
</evidence>
<gene>
    <name evidence="2" type="ordered locus">CBO2771</name>
</gene>
<proteinExistence type="predicted"/>
<protein>
    <submittedName>
        <fullName evidence="2">Membrane protein</fullName>
    </submittedName>
</protein>
<evidence type="ECO:0000313" key="2">
    <source>
        <dbReference type="EMBL" id="CAL84334.1"/>
    </source>
</evidence>
<keyword evidence="3" id="KW-1185">Reference proteome</keyword>
<dbReference type="PATRIC" id="fig|413999.7.peg.2755"/>
<dbReference type="KEGG" id="cbo:CBO2771"/>
<dbReference type="AlphaFoldDB" id="A5I5K7"/>
<reference evidence="2 3" key="1">
    <citation type="journal article" date="2007" name="Genome Res.">
        <title>Genome sequence of a proteolytic (Group I) Clostridium botulinum strain Hall A and comparative analysis of the clostridial genomes.</title>
        <authorList>
            <person name="Sebaihia M."/>
            <person name="Peck M.W."/>
            <person name="Minton N.P."/>
            <person name="Thomson N.R."/>
            <person name="Holden M.T.G."/>
            <person name="Mitchell W.J."/>
            <person name="Carter A.T."/>
            <person name="Bentley S.D."/>
            <person name="Mason D.R."/>
            <person name="Crossman L."/>
            <person name="Paul C.J."/>
            <person name="Ivens A."/>
            <person name="Wells-Bennik M.H.J."/>
            <person name="Davis I.J."/>
            <person name="Cerdeno-Tarraga A.M."/>
            <person name="Churcher C."/>
            <person name="Quail M.A."/>
            <person name="Chillingworth T."/>
            <person name="Feltwell T."/>
            <person name="Fraser A."/>
            <person name="Goodhead I."/>
            <person name="Hance Z."/>
            <person name="Jagels K."/>
            <person name="Larke N."/>
            <person name="Maddison M."/>
            <person name="Moule S."/>
            <person name="Mungall K."/>
            <person name="Norbertczak H."/>
            <person name="Rabbinowitsch E."/>
            <person name="Sanders M."/>
            <person name="Simmonds M."/>
            <person name="White B."/>
            <person name="Whithead S."/>
            <person name="Parkhill J."/>
        </authorList>
    </citation>
    <scope>NUCLEOTIDE SEQUENCE [LARGE SCALE GENOMIC DNA]</scope>
    <source>
        <strain evidence="3">Hall / ATCC 3502 / NCTC 13319 / Type A [Sanger]</strain>
    </source>
</reference>
<dbReference type="Proteomes" id="UP000001986">
    <property type="component" value="Chromosome"/>
</dbReference>
<keyword evidence="1" id="KW-0812">Transmembrane</keyword>
<organism evidence="2 3">
    <name type="scientific">Clostridium botulinum (strain Hall / ATCC 3502 / NCTC 13319 / Type A)</name>
    <dbReference type="NCBI Taxonomy" id="441771"/>
    <lineage>
        <taxon>Bacteria</taxon>
        <taxon>Bacillati</taxon>
        <taxon>Bacillota</taxon>
        <taxon>Clostridia</taxon>
        <taxon>Eubacteriales</taxon>
        <taxon>Clostridiaceae</taxon>
        <taxon>Clostridium</taxon>
    </lineage>
</organism>